<evidence type="ECO:0000256" key="1">
    <source>
        <dbReference type="ARBA" id="ARBA00001968"/>
    </source>
</evidence>
<accession>A0AAV0XRC6</accession>
<keyword evidence="7" id="KW-0539">Nucleus</keyword>
<protein>
    <recommendedName>
        <fullName evidence="8">DDE Tnp4 domain-containing protein</fullName>
    </recommendedName>
</protein>
<keyword evidence="4" id="KW-0540">Nuclease</keyword>
<dbReference type="GO" id="GO:0046872">
    <property type="term" value="F:metal ion binding"/>
    <property type="evidence" value="ECO:0007669"/>
    <property type="project" value="UniProtKB-KW"/>
</dbReference>
<dbReference type="GO" id="GO:0004518">
    <property type="term" value="F:nuclease activity"/>
    <property type="evidence" value="ECO:0007669"/>
    <property type="project" value="UniProtKB-KW"/>
</dbReference>
<dbReference type="InterPro" id="IPR027806">
    <property type="entry name" value="HARBI1_dom"/>
</dbReference>
<dbReference type="AlphaFoldDB" id="A0AAV0XRC6"/>
<evidence type="ECO:0000256" key="2">
    <source>
        <dbReference type="ARBA" id="ARBA00004123"/>
    </source>
</evidence>
<evidence type="ECO:0000313" key="9">
    <source>
        <dbReference type="EMBL" id="CAI6369906.1"/>
    </source>
</evidence>
<comment type="similarity">
    <text evidence="3">Belongs to the HARBI1 family.</text>
</comment>
<evidence type="ECO:0000256" key="3">
    <source>
        <dbReference type="ARBA" id="ARBA00006958"/>
    </source>
</evidence>
<dbReference type="Proteomes" id="UP001160148">
    <property type="component" value="Unassembled WGS sequence"/>
</dbReference>
<reference evidence="9 10" key="1">
    <citation type="submission" date="2023-01" db="EMBL/GenBank/DDBJ databases">
        <authorList>
            <person name="Whitehead M."/>
        </authorList>
    </citation>
    <scope>NUCLEOTIDE SEQUENCE [LARGE SCALE GENOMIC DNA]</scope>
</reference>
<dbReference type="PANTHER" id="PTHR22930:SF269">
    <property type="entry name" value="NUCLEASE HARBI1-LIKE PROTEIN"/>
    <property type="match status" value="1"/>
</dbReference>
<keyword evidence="10" id="KW-1185">Reference proteome</keyword>
<comment type="caution">
    <text evidence="9">The sequence shown here is derived from an EMBL/GenBank/DDBJ whole genome shotgun (WGS) entry which is preliminary data.</text>
</comment>
<dbReference type="GO" id="GO:0005634">
    <property type="term" value="C:nucleus"/>
    <property type="evidence" value="ECO:0007669"/>
    <property type="project" value="UniProtKB-SubCell"/>
</dbReference>
<dbReference type="Pfam" id="PF13359">
    <property type="entry name" value="DDE_Tnp_4"/>
    <property type="match status" value="1"/>
</dbReference>
<dbReference type="GO" id="GO:0016787">
    <property type="term" value="F:hydrolase activity"/>
    <property type="evidence" value="ECO:0007669"/>
    <property type="project" value="UniProtKB-KW"/>
</dbReference>
<dbReference type="InterPro" id="IPR045249">
    <property type="entry name" value="HARBI1-like"/>
</dbReference>
<evidence type="ECO:0000256" key="4">
    <source>
        <dbReference type="ARBA" id="ARBA00022722"/>
    </source>
</evidence>
<gene>
    <name evidence="9" type="ORF">MEUPH1_LOCUS24090</name>
</gene>
<dbReference type="PANTHER" id="PTHR22930">
    <property type="match status" value="1"/>
</dbReference>
<evidence type="ECO:0000259" key="8">
    <source>
        <dbReference type="Pfam" id="PF13359"/>
    </source>
</evidence>
<evidence type="ECO:0000256" key="7">
    <source>
        <dbReference type="ARBA" id="ARBA00023242"/>
    </source>
</evidence>
<proteinExistence type="inferred from homology"/>
<keyword evidence="5" id="KW-0479">Metal-binding</keyword>
<organism evidence="9 10">
    <name type="scientific">Macrosiphum euphorbiae</name>
    <name type="common">potato aphid</name>
    <dbReference type="NCBI Taxonomy" id="13131"/>
    <lineage>
        <taxon>Eukaryota</taxon>
        <taxon>Metazoa</taxon>
        <taxon>Ecdysozoa</taxon>
        <taxon>Arthropoda</taxon>
        <taxon>Hexapoda</taxon>
        <taxon>Insecta</taxon>
        <taxon>Pterygota</taxon>
        <taxon>Neoptera</taxon>
        <taxon>Paraneoptera</taxon>
        <taxon>Hemiptera</taxon>
        <taxon>Sternorrhyncha</taxon>
        <taxon>Aphidomorpha</taxon>
        <taxon>Aphidoidea</taxon>
        <taxon>Aphididae</taxon>
        <taxon>Macrosiphini</taxon>
        <taxon>Macrosiphum</taxon>
    </lineage>
</organism>
<evidence type="ECO:0000256" key="5">
    <source>
        <dbReference type="ARBA" id="ARBA00022723"/>
    </source>
</evidence>
<dbReference type="EMBL" id="CARXXK010000117">
    <property type="protein sequence ID" value="CAI6369906.1"/>
    <property type="molecule type" value="Genomic_DNA"/>
</dbReference>
<comment type="subcellular location">
    <subcellularLocation>
        <location evidence="2">Nucleus</location>
    </subcellularLocation>
</comment>
<evidence type="ECO:0000313" key="10">
    <source>
        <dbReference type="Proteomes" id="UP001160148"/>
    </source>
</evidence>
<keyword evidence="6" id="KW-0378">Hydrolase</keyword>
<evidence type="ECO:0000256" key="6">
    <source>
        <dbReference type="ARBA" id="ARBA00022801"/>
    </source>
</evidence>
<comment type="cofactor">
    <cofactor evidence="1">
        <name>a divalent metal cation</name>
        <dbReference type="ChEBI" id="CHEBI:60240"/>
    </cofactor>
</comment>
<name>A0AAV0XRC6_9HEMI</name>
<sequence length="272" mass="30950">MFFNFMRMSPSNFEDLVILVAPLIYRHPYRHDILSPREILSATLRYFATGDSMASIMYSFRIGESTVSGLIKQCCLALWEVLKDKVFFTPNKHAWLEVSGGFRNNWNMPNCMGAMNGKHIVHQAFSNSGSMYYNYKGAHSIVLLAICDAKYNFTAVDIGAPGRCSDGGVFRQCNLGKQILTNEIDFPDDAPIYSYNGLIPYYIVADEAFMLLPNVMRPYPGRSKANLPIDQAVFNYRDMGPNYHGQTAKVIREKITNHLMNEGELQFQYDKI</sequence>
<feature type="domain" description="DDE Tnp4" evidence="8">
    <location>
        <begin position="117"/>
        <end position="237"/>
    </location>
</feature>